<reference evidence="1" key="2">
    <citation type="journal article" date="2021" name="PeerJ">
        <title>Extensive microbial diversity within the chicken gut microbiome revealed by metagenomics and culture.</title>
        <authorList>
            <person name="Gilroy R."/>
            <person name="Ravi A."/>
            <person name="Getino M."/>
            <person name="Pursley I."/>
            <person name="Horton D.L."/>
            <person name="Alikhan N.F."/>
            <person name="Baker D."/>
            <person name="Gharbi K."/>
            <person name="Hall N."/>
            <person name="Watson M."/>
            <person name="Adriaenssens E.M."/>
            <person name="Foster-Nyarko E."/>
            <person name="Jarju S."/>
            <person name="Secka A."/>
            <person name="Antonio M."/>
            <person name="Oren A."/>
            <person name="Chaudhuri R.R."/>
            <person name="La Ragione R."/>
            <person name="Hildebrand F."/>
            <person name="Pallen M.J."/>
        </authorList>
    </citation>
    <scope>NUCLEOTIDE SEQUENCE</scope>
    <source>
        <strain evidence="1">CHK152-2994</strain>
    </source>
</reference>
<accession>A0A9D1FXT7</accession>
<evidence type="ECO:0000313" key="2">
    <source>
        <dbReference type="Proteomes" id="UP000824139"/>
    </source>
</evidence>
<dbReference type="EMBL" id="DVJO01000216">
    <property type="protein sequence ID" value="HIS83898.1"/>
    <property type="molecule type" value="Genomic_DNA"/>
</dbReference>
<reference evidence="1" key="1">
    <citation type="submission" date="2020-10" db="EMBL/GenBank/DDBJ databases">
        <authorList>
            <person name="Gilroy R."/>
        </authorList>
    </citation>
    <scope>NUCLEOTIDE SEQUENCE</scope>
    <source>
        <strain evidence="1">CHK152-2994</strain>
    </source>
</reference>
<evidence type="ECO:0000313" key="1">
    <source>
        <dbReference type="EMBL" id="HIS83898.1"/>
    </source>
</evidence>
<sequence length="74" mass="8130">MLKPAFGAVSMLLALLILGVIAAMMLPMLKATSGADVSGTSLKQESVEQKADEMIKEIELRKQQTMDYYNNSHQ</sequence>
<comment type="caution">
    <text evidence="1">The sequence shown here is derived from an EMBL/GenBank/DDBJ whole genome shotgun (WGS) entry which is preliminary data.</text>
</comment>
<dbReference type="AlphaFoldDB" id="A0A9D1FXT7"/>
<proteinExistence type="predicted"/>
<gene>
    <name evidence="1" type="ORF">IAD41_09875</name>
</gene>
<name>A0A9D1FXT7_9BACT</name>
<protein>
    <submittedName>
        <fullName evidence="1">Uncharacterized protein</fullName>
    </submittedName>
</protein>
<dbReference type="Proteomes" id="UP000824139">
    <property type="component" value="Unassembled WGS sequence"/>
</dbReference>
<organism evidence="1 2">
    <name type="scientific">Candidatus Scatenecus faecavium</name>
    <dbReference type="NCBI Taxonomy" id="2840915"/>
    <lineage>
        <taxon>Bacteria</taxon>
        <taxon>Candidatus Scatenecus</taxon>
    </lineage>
</organism>